<organism evidence="1 2">
    <name type="scientific">Streptomyces phyllanthi</name>
    <dbReference type="NCBI Taxonomy" id="1803180"/>
    <lineage>
        <taxon>Bacteria</taxon>
        <taxon>Bacillati</taxon>
        <taxon>Actinomycetota</taxon>
        <taxon>Actinomycetes</taxon>
        <taxon>Kitasatosporales</taxon>
        <taxon>Streptomycetaceae</taxon>
        <taxon>Streptomyces</taxon>
    </lineage>
</organism>
<dbReference type="Pfam" id="PF14430">
    <property type="entry name" value="Imm1"/>
    <property type="match status" value="1"/>
</dbReference>
<evidence type="ECO:0000313" key="2">
    <source>
        <dbReference type="Proteomes" id="UP000326979"/>
    </source>
</evidence>
<dbReference type="EMBL" id="VJZE01000157">
    <property type="protein sequence ID" value="MPY42501.1"/>
    <property type="molecule type" value="Genomic_DNA"/>
</dbReference>
<dbReference type="InterPro" id="IPR025680">
    <property type="entry name" value="DddI"/>
</dbReference>
<proteinExistence type="predicted"/>
<evidence type="ECO:0000313" key="1">
    <source>
        <dbReference type="EMBL" id="MPY42501.1"/>
    </source>
</evidence>
<sequence length="91" mass="10455">MRPPESRTDPVYCIQSHMTEFPAHSEVSIDLVRQAAKAFLTSGRERPTCVQWQILDSWRLRDAWARVHSLMGIEGGHRASRPGARETLHFQ</sequence>
<accession>A0A5N8W4U3</accession>
<gene>
    <name evidence="1" type="ORF">FNH04_22115</name>
</gene>
<reference evidence="1 2" key="1">
    <citation type="submission" date="2019-07" db="EMBL/GenBank/DDBJ databases">
        <title>New species of Amycolatopsis and Streptomyces.</title>
        <authorList>
            <person name="Duangmal K."/>
            <person name="Teo W.F.A."/>
            <person name="Lipun K."/>
        </authorList>
    </citation>
    <scope>NUCLEOTIDE SEQUENCE [LARGE SCALE GENOMIC DNA]</scope>
    <source>
        <strain evidence="1 2">TISTR 2346</strain>
    </source>
</reference>
<dbReference type="AlphaFoldDB" id="A0A5N8W4U3"/>
<comment type="caution">
    <text evidence="1">The sequence shown here is derived from an EMBL/GenBank/DDBJ whole genome shotgun (WGS) entry which is preliminary data.</text>
</comment>
<protein>
    <submittedName>
        <fullName evidence="1">Uncharacterized protein</fullName>
    </submittedName>
</protein>
<dbReference type="RefSeq" id="WP_152786881.1">
    <property type="nucleotide sequence ID" value="NZ_BAABEQ010000050.1"/>
</dbReference>
<keyword evidence="2" id="KW-1185">Reference proteome</keyword>
<name>A0A5N8W4U3_9ACTN</name>
<dbReference type="Proteomes" id="UP000326979">
    <property type="component" value="Unassembled WGS sequence"/>
</dbReference>
<dbReference type="OrthoDB" id="5185958at2"/>